<dbReference type="Pfam" id="PF13041">
    <property type="entry name" value="PPR_2"/>
    <property type="match status" value="2"/>
</dbReference>
<dbReference type="FunFam" id="1.25.40.10:FF:000090">
    <property type="entry name" value="Pentatricopeptide repeat-containing protein, chloroplastic"/>
    <property type="match status" value="1"/>
</dbReference>
<dbReference type="SUPFAM" id="SSF48452">
    <property type="entry name" value="TPR-like"/>
    <property type="match status" value="1"/>
</dbReference>
<feature type="repeat" description="PPR" evidence="2">
    <location>
        <begin position="336"/>
        <end position="370"/>
    </location>
</feature>
<name>A0ABD3SID0_9LAMI</name>
<accession>A0ABD3SID0</accession>
<evidence type="ECO:0000256" key="1">
    <source>
        <dbReference type="ARBA" id="ARBA00022737"/>
    </source>
</evidence>
<protein>
    <recommendedName>
        <fullName evidence="5">Pentatricopeptide repeat-containing protein</fullName>
    </recommendedName>
</protein>
<comment type="caution">
    <text evidence="3">The sequence shown here is derived from an EMBL/GenBank/DDBJ whole genome shotgun (WGS) entry which is preliminary data.</text>
</comment>
<dbReference type="GO" id="GO:0016070">
    <property type="term" value="P:RNA metabolic process"/>
    <property type="evidence" value="ECO:0007669"/>
    <property type="project" value="UniProtKB-ARBA"/>
</dbReference>
<evidence type="ECO:0008006" key="5">
    <source>
        <dbReference type="Google" id="ProtNLM"/>
    </source>
</evidence>
<dbReference type="NCBIfam" id="TIGR00756">
    <property type="entry name" value="PPR"/>
    <property type="match status" value="3"/>
</dbReference>
<dbReference type="Pfam" id="PF20431">
    <property type="entry name" value="E_motif"/>
    <property type="match status" value="1"/>
</dbReference>
<dbReference type="InterPro" id="IPR046960">
    <property type="entry name" value="PPR_At4g14850-like_plant"/>
</dbReference>
<dbReference type="Gene3D" id="1.25.40.10">
    <property type="entry name" value="Tetratricopeptide repeat domain"/>
    <property type="match status" value="3"/>
</dbReference>
<evidence type="ECO:0000313" key="4">
    <source>
        <dbReference type="Proteomes" id="UP001634393"/>
    </source>
</evidence>
<dbReference type="FunFam" id="1.25.40.10:FF:000344">
    <property type="entry name" value="Pentatricopeptide repeat-containing protein"/>
    <property type="match status" value="1"/>
</dbReference>
<dbReference type="InterPro" id="IPR046848">
    <property type="entry name" value="E_motif"/>
</dbReference>
<sequence length="622" mass="69235">MIRPIANLAKNGLYKEAIALYTQLHSASRPPTNFTFPYLLKACAELKAHSHGQMFHAHLLKSGHLPNKHTTADLTNMYMKLHSLNSAARLFDEIPHPSLSVLNVMISGFSQNGLSVEGFRVFKQFSVPYSMFDSVTVAAVVSACGNVVNGVQVHCLAIKIGVEMDDFAGTSLMTMYSNCRELGSATRLFGLIVNKDLVFYNAFLSGLVQNGAVELVFNVFKEMRGVIFEKPNEVTMISMLSASANGKCLRFGRQLHGLVTKLELDFNTNVGTSLVDMYSKCGSWECAYNVFRELGSKNRNLITWNSMIAGMMLNDKIENAINLFVELENEKGLRPDSATWNSMISGFSQLGRVDEAFLFFRKMISCNVVPSVRCITSLLAACSSQSMLHSGKQIHGYVTRVEITHDEFLATAIIDMYMKCGEPSLACFFFNQFDKKPKDPAFWNAMISGYGKNGKNEAAFDIFDQMMEQNVKPNSATLGCLLSVCSHAGLVEKGFEIFRLMTVDYGLNPTSHHLNILIDLLSRSGKLDEAFELIKATYETSPSVFASLISACKDYSSDANLAEEMAKRFSEIDPENPIPFVILSNIYAGEERWKDVHKIRRLMRRKGLRKVPGLSSIGFAQK</sequence>
<dbReference type="InterPro" id="IPR002885">
    <property type="entry name" value="PPR_rpt"/>
</dbReference>
<proteinExistence type="predicted"/>
<dbReference type="AlphaFoldDB" id="A0ABD3SID0"/>
<evidence type="ECO:0000256" key="2">
    <source>
        <dbReference type="PROSITE-ProRule" id="PRU00708"/>
    </source>
</evidence>
<dbReference type="Proteomes" id="UP001634393">
    <property type="component" value="Unassembled WGS sequence"/>
</dbReference>
<feature type="repeat" description="PPR" evidence="2">
    <location>
        <begin position="196"/>
        <end position="230"/>
    </location>
</feature>
<dbReference type="PANTHER" id="PTHR24015">
    <property type="entry name" value="OS07G0578800 PROTEIN-RELATED"/>
    <property type="match status" value="1"/>
</dbReference>
<feature type="repeat" description="PPR" evidence="2">
    <location>
        <begin position="300"/>
        <end position="335"/>
    </location>
</feature>
<dbReference type="FunFam" id="1.25.40.10:FF:001175">
    <property type="entry name" value="Pentatricopeptide repeat-containing protein At1g19720"/>
    <property type="match status" value="1"/>
</dbReference>
<feature type="repeat" description="PPR" evidence="2">
    <location>
        <begin position="439"/>
        <end position="473"/>
    </location>
</feature>
<dbReference type="EMBL" id="JBJXBP010000006">
    <property type="protein sequence ID" value="KAL3824161.1"/>
    <property type="molecule type" value="Genomic_DNA"/>
</dbReference>
<dbReference type="PANTHER" id="PTHR24015:SF930">
    <property type="entry name" value="PPR CONTAINING PLANT-LIKE PROTEIN"/>
    <property type="match status" value="1"/>
</dbReference>
<evidence type="ECO:0000313" key="3">
    <source>
        <dbReference type="EMBL" id="KAL3824161.1"/>
    </source>
</evidence>
<dbReference type="Pfam" id="PF01535">
    <property type="entry name" value="PPR"/>
    <property type="match status" value="5"/>
</dbReference>
<dbReference type="InterPro" id="IPR011990">
    <property type="entry name" value="TPR-like_helical_dom_sf"/>
</dbReference>
<organism evidence="3 4">
    <name type="scientific">Penstemon smallii</name>
    <dbReference type="NCBI Taxonomy" id="265156"/>
    <lineage>
        <taxon>Eukaryota</taxon>
        <taxon>Viridiplantae</taxon>
        <taxon>Streptophyta</taxon>
        <taxon>Embryophyta</taxon>
        <taxon>Tracheophyta</taxon>
        <taxon>Spermatophyta</taxon>
        <taxon>Magnoliopsida</taxon>
        <taxon>eudicotyledons</taxon>
        <taxon>Gunneridae</taxon>
        <taxon>Pentapetalae</taxon>
        <taxon>asterids</taxon>
        <taxon>lamiids</taxon>
        <taxon>Lamiales</taxon>
        <taxon>Plantaginaceae</taxon>
        <taxon>Cheloneae</taxon>
        <taxon>Penstemon</taxon>
    </lineage>
</organism>
<dbReference type="PROSITE" id="PS51375">
    <property type="entry name" value="PPR"/>
    <property type="match status" value="4"/>
</dbReference>
<reference evidence="3 4" key="1">
    <citation type="submission" date="2024-12" db="EMBL/GenBank/DDBJ databases">
        <title>The unique morphological basis and parallel evolutionary history of personate flowers in Penstemon.</title>
        <authorList>
            <person name="Depatie T.H."/>
            <person name="Wessinger C.A."/>
        </authorList>
    </citation>
    <scope>NUCLEOTIDE SEQUENCE [LARGE SCALE GENOMIC DNA]</scope>
    <source>
        <strain evidence="3">WTNN_2</strain>
        <tissue evidence="3">Leaf</tissue>
    </source>
</reference>
<keyword evidence="1" id="KW-0677">Repeat</keyword>
<keyword evidence="4" id="KW-1185">Reference proteome</keyword>
<gene>
    <name evidence="3" type="ORF">ACJIZ3_020190</name>
</gene>